<evidence type="ECO:0000313" key="1">
    <source>
        <dbReference type="EMBL" id="JAH21105.1"/>
    </source>
</evidence>
<reference evidence="1" key="1">
    <citation type="submission" date="2014-11" db="EMBL/GenBank/DDBJ databases">
        <authorList>
            <person name="Amaro Gonzalez C."/>
        </authorList>
    </citation>
    <scope>NUCLEOTIDE SEQUENCE</scope>
</reference>
<protein>
    <submittedName>
        <fullName evidence="1">Uncharacterized protein</fullName>
    </submittedName>
</protein>
<sequence>MKMTKTSHRRRLTDEHLRSILRISSAQSLSPGIGELASKKRCQVSGLGKSD</sequence>
<name>A0A0E9QXX5_ANGAN</name>
<dbReference type="EMBL" id="GBXM01087472">
    <property type="protein sequence ID" value="JAH21105.1"/>
    <property type="molecule type" value="Transcribed_RNA"/>
</dbReference>
<proteinExistence type="predicted"/>
<dbReference type="AlphaFoldDB" id="A0A0E9QXX5"/>
<accession>A0A0E9QXX5</accession>
<organism evidence="1">
    <name type="scientific">Anguilla anguilla</name>
    <name type="common">European freshwater eel</name>
    <name type="synonym">Muraena anguilla</name>
    <dbReference type="NCBI Taxonomy" id="7936"/>
    <lineage>
        <taxon>Eukaryota</taxon>
        <taxon>Metazoa</taxon>
        <taxon>Chordata</taxon>
        <taxon>Craniata</taxon>
        <taxon>Vertebrata</taxon>
        <taxon>Euteleostomi</taxon>
        <taxon>Actinopterygii</taxon>
        <taxon>Neopterygii</taxon>
        <taxon>Teleostei</taxon>
        <taxon>Anguilliformes</taxon>
        <taxon>Anguillidae</taxon>
        <taxon>Anguilla</taxon>
    </lineage>
</organism>
<reference evidence="1" key="2">
    <citation type="journal article" date="2015" name="Fish Shellfish Immunol.">
        <title>Early steps in the European eel (Anguilla anguilla)-Vibrio vulnificus interaction in the gills: Role of the RtxA13 toxin.</title>
        <authorList>
            <person name="Callol A."/>
            <person name="Pajuelo D."/>
            <person name="Ebbesson L."/>
            <person name="Teles M."/>
            <person name="MacKenzie S."/>
            <person name="Amaro C."/>
        </authorList>
    </citation>
    <scope>NUCLEOTIDE SEQUENCE</scope>
</reference>